<keyword evidence="2" id="KW-1185">Reference proteome</keyword>
<sequence>MGCAGGVAALDARELKLYQVHLDLGQVSGARRPGRGRGGREGGLHLGHSTTAKGGLLRYKMYVGQQLHVSAWRQPLHSVEDRGWLATGWSVAKCKVVHDPFAHNVRGAAGASRTIMRATSSLPFTPLTVYEAGNDLRASSTAMSSAF</sequence>
<accession>A0A8J2W892</accession>
<dbReference type="Proteomes" id="UP000789524">
    <property type="component" value="Unassembled WGS sequence"/>
</dbReference>
<name>A0A8J2W892_9NEOP</name>
<evidence type="ECO:0000313" key="2">
    <source>
        <dbReference type="Proteomes" id="UP000789524"/>
    </source>
</evidence>
<protein>
    <submittedName>
        <fullName evidence="1">(African queen) hypothetical protein</fullName>
    </submittedName>
</protein>
<dbReference type="AlphaFoldDB" id="A0A8J2W892"/>
<comment type="caution">
    <text evidence="1">The sequence shown here is derived from an EMBL/GenBank/DDBJ whole genome shotgun (WGS) entry which is preliminary data.</text>
</comment>
<gene>
    <name evidence="1" type="ORF">DCHRY22_LOCUS11708</name>
</gene>
<reference evidence="1" key="1">
    <citation type="submission" date="2021-09" db="EMBL/GenBank/DDBJ databases">
        <authorList>
            <person name="Martin H S."/>
        </authorList>
    </citation>
    <scope>NUCLEOTIDE SEQUENCE</scope>
</reference>
<evidence type="ECO:0000313" key="1">
    <source>
        <dbReference type="EMBL" id="CAG9575895.1"/>
    </source>
</evidence>
<organism evidence="1 2">
    <name type="scientific">Danaus chrysippus</name>
    <name type="common">African queen</name>
    <dbReference type="NCBI Taxonomy" id="151541"/>
    <lineage>
        <taxon>Eukaryota</taxon>
        <taxon>Metazoa</taxon>
        <taxon>Ecdysozoa</taxon>
        <taxon>Arthropoda</taxon>
        <taxon>Hexapoda</taxon>
        <taxon>Insecta</taxon>
        <taxon>Pterygota</taxon>
        <taxon>Neoptera</taxon>
        <taxon>Endopterygota</taxon>
        <taxon>Lepidoptera</taxon>
        <taxon>Glossata</taxon>
        <taxon>Ditrysia</taxon>
        <taxon>Papilionoidea</taxon>
        <taxon>Nymphalidae</taxon>
        <taxon>Danainae</taxon>
        <taxon>Danaini</taxon>
        <taxon>Danaina</taxon>
        <taxon>Danaus</taxon>
        <taxon>Anosia</taxon>
    </lineage>
</organism>
<proteinExistence type="predicted"/>
<dbReference type="EMBL" id="CAKASE010000074">
    <property type="protein sequence ID" value="CAG9575895.1"/>
    <property type="molecule type" value="Genomic_DNA"/>
</dbReference>
<dbReference type="OrthoDB" id="5950721at2759"/>